<dbReference type="InterPro" id="IPR029052">
    <property type="entry name" value="Metallo-depent_PP-like"/>
</dbReference>
<feature type="domain" description="Phosphodiester glycosidase" evidence="3">
    <location>
        <begin position="320"/>
        <end position="473"/>
    </location>
</feature>
<dbReference type="GO" id="GO:0003993">
    <property type="term" value="F:acid phosphatase activity"/>
    <property type="evidence" value="ECO:0007669"/>
    <property type="project" value="InterPro"/>
</dbReference>
<evidence type="ECO:0000259" key="3">
    <source>
        <dbReference type="Pfam" id="PF09992"/>
    </source>
</evidence>
<dbReference type="Pfam" id="PF00149">
    <property type="entry name" value="Metallophos"/>
    <property type="match status" value="1"/>
</dbReference>
<gene>
    <name evidence="5" type="ORF">AKJ09_05689</name>
</gene>
<name>A0A0K1PZR4_9BACT</name>
<dbReference type="InterPro" id="IPR004843">
    <property type="entry name" value="Calcineurin-like_PHP"/>
</dbReference>
<dbReference type="InterPro" id="IPR018711">
    <property type="entry name" value="NAGPA"/>
</dbReference>
<organism evidence="5 6">
    <name type="scientific">Labilithrix luteola</name>
    <dbReference type="NCBI Taxonomy" id="1391654"/>
    <lineage>
        <taxon>Bacteria</taxon>
        <taxon>Pseudomonadati</taxon>
        <taxon>Myxococcota</taxon>
        <taxon>Polyangia</taxon>
        <taxon>Polyangiales</taxon>
        <taxon>Labilitrichaceae</taxon>
        <taxon>Labilithrix</taxon>
    </lineage>
</organism>
<dbReference type="Proteomes" id="UP000064967">
    <property type="component" value="Chromosome"/>
</dbReference>
<dbReference type="SUPFAM" id="SSF49363">
    <property type="entry name" value="Purple acid phosphatase, N-terminal domain"/>
    <property type="match status" value="1"/>
</dbReference>
<keyword evidence="6" id="KW-1185">Reference proteome</keyword>
<reference evidence="5 6" key="1">
    <citation type="submission" date="2015-08" db="EMBL/GenBank/DDBJ databases">
        <authorList>
            <person name="Babu N.S."/>
            <person name="Beckwith C.J."/>
            <person name="Beseler K.G."/>
            <person name="Brison A."/>
            <person name="Carone J.V."/>
            <person name="Caskin T.P."/>
            <person name="Diamond M."/>
            <person name="Durham M.E."/>
            <person name="Foxe J.M."/>
            <person name="Go M."/>
            <person name="Henderson B.A."/>
            <person name="Jones I.B."/>
            <person name="McGettigan J.A."/>
            <person name="Micheletti S.J."/>
            <person name="Nasrallah M.E."/>
            <person name="Ortiz D."/>
            <person name="Piller C.R."/>
            <person name="Privatt S.R."/>
            <person name="Schneider S.L."/>
            <person name="Sharp S."/>
            <person name="Smith T.C."/>
            <person name="Stanton J.D."/>
            <person name="Ullery H.E."/>
            <person name="Wilson R.J."/>
            <person name="Serrano M.G."/>
            <person name="Buck G."/>
            <person name="Lee V."/>
            <person name="Wang Y."/>
            <person name="Carvalho R."/>
            <person name="Voegtly L."/>
            <person name="Shi R."/>
            <person name="Duckworth R."/>
            <person name="Johnson A."/>
            <person name="Loviza R."/>
            <person name="Walstead R."/>
            <person name="Shah Z."/>
            <person name="Kiflezghi M."/>
            <person name="Wade K."/>
            <person name="Ball S.L."/>
            <person name="Bradley K.W."/>
            <person name="Asai D.J."/>
            <person name="Bowman C.A."/>
            <person name="Russell D.A."/>
            <person name="Pope W.H."/>
            <person name="Jacobs-Sera D."/>
            <person name="Hendrix R.W."/>
            <person name="Hatfull G.F."/>
        </authorList>
    </citation>
    <scope>NUCLEOTIDE SEQUENCE [LARGE SCALE GENOMIC DNA]</scope>
    <source>
        <strain evidence="5 6">DSM 27648</strain>
    </source>
</reference>
<sequence length="1526" mass="164410">MTYFKGRIGPVTFLPFVVMTASILPGCSDDSHGEVKTVYRDRTVNLPGRTENVSYVDDLSGDEELSAHIIPPPDNADALFAPVPAPVVEGTTARETEPTVISDFSKFAVNDDLTITRGKLNHTRNEAIISADFKLGQSLSMVPLNRSQGQFTFERTTTTADYAIDQHHQNIILAVNADPYDVTQGWNMGLIKAGGLTYTGFSDANEQAVVVYKDGRVDILEQVPRFTLKLYSNGQSAGALGAVHYFDNASQTNKVFSRGTSTKELYSAESYRGTVDMRGRKGVLIRAEANAISVVERGNGQPSVQLPPLSGEVVARVDDVANYVIPAGRALLVDDGAFAVGARIDIRYETDDPTWNDVDSAIGAGFGRGLLVKDGALGSNQGEVAASSRTAFGIRADGSFFFLTVDKPVGSQTDGITETKLAQLMIGYGAVRAVNFDGGGSTTLVGRLPGERYTHLLNVPSDGPERVTATKWGLVLDATKASYETTNVAVYPRDITLLAGSTYRRFRGVGYDSRSWEGGGEVPDYGISDASLGLIDPHTGTFRAGDQNAQGYVVVQVGQSKGVARVRVTNEIDEIRFDTQEKAVDSGATVTLSPKLLSGGAEVVYSGGVIQYSVDNSADCALDAQTATVTAAHVQGRSCTITATAAGKSTQLKLNIGVAPMIVADFEGDTSMFVAAGARQKTVKLEKVTDQVFAGTTSMKLSWTADPGQPGTFGAYLTDPKKVTKLVGYPKYLGVNVYIPDELAGKVWWVRGLINDADGKSVTINYNNDGDALPERGWHFMKAEIPGGYREPFVFNQPFRFLVLKTAERIDSSIILDNFTAIYSDNTDLTGPGVTTSPAADAEITSASPVISLQVNDTSGVKFDSAYVAIDGVDVSGQLTNNGKDRVEYAAKSLRDGWHRVDYRISDVNGNVTADDYLFSVKTGAPRLFVDSEGVTFYPGGTFQLPIRVEGGAAAFTDLGLSLDYDATKADMTVVDADLHAANVTSRVGHWDGHFTGFGPGTSVVAYLKLHVRDYVQNTAVSVVVNGTLDGATFYHPVIRKEVGSRYRLMTQWGISGSALQMLVVDPVGKPAPGVTVETFTYNSANDTIANITVLGTTDSEGKLTVPLPSVTNSSTALYRAYDAQGSSLMTQVQTLVERLTPSPRYLYLTPGQDTRSVNVTWYTSTDVTGSQVRFGTGSLDQTREGTSTILPFFYGTEAGVVRVHHVTLDNLAPGTQYRYQVGDGAANVATERRFTTDDGDDQVNIHLFGDTQTLSDTNVFNGNGLVTELYRKMQAQLPKGDLIMHAGDVTDDLTDYRLVRLFLEAMEGEDMMDSRLFVTAEGNHEVLNEGADKFAAMFPYPQRNSGVASPLDKAVYSFDYGNAHVAVISSELADEGDWTKMMTWLLADMTASTKTWKLVMLHRPPYNGNPESGNGRVMKYLPQVVDEAGIDLVISGHDHMYSRSLPLLSGQPNPAGATYLIAGSDSAKYYDNNGTGIARFADVLFDDNVNTYTTLQIRGGQLNVLTRTLNGTVVDDTVLSPRSAR</sequence>
<dbReference type="InterPro" id="IPR015914">
    <property type="entry name" value="PAPs_N"/>
</dbReference>
<evidence type="ECO:0000259" key="4">
    <source>
        <dbReference type="Pfam" id="PF16656"/>
    </source>
</evidence>
<dbReference type="EMBL" id="CP012333">
    <property type="protein sequence ID" value="AKU99025.1"/>
    <property type="molecule type" value="Genomic_DNA"/>
</dbReference>
<evidence type="ECO:0008006" key="7">
    <source>
        <dbReference type="Google" id="ProtNLM"/>
    </source>
</evidence>
<feature type="domain" description="Calcineurin-like phosphoesterase" evidence="2">
    <location>
        <begin position="1246"/>
        <end position="1442"/>
    </location>
</feature>
<dbReference type="KEGG" id="llu:AKJ09_05689"/>
<evidence type="ECO:0000256" key="1">
    <source>
        <dbReference type="ARBA" id="ARBA00022729"/>
    </source>
</evidence>
<evidence type="ECO:0000313" key="5">
    <source>
        <dbReference type="EMBL" id="AKU99025.1"/>
    </source>
</evidence>
<dbReference type="PATRIC" id="fig|1391654.3.peg.5768"/>
<protein>
    <recommendedName>
        <fullName evidence="7">Metallophosphoesterase</fullName>
    </recommendedName>
</protein>
<dbReference type="GO" id="GO:0046872">
    <property type="term" value="F:metal ion binding"/>
    <property type="evidence" value="ECO:0007669"/>
    <property type="project" value="InterPro"/>
</dbReference>
<evidence type="ECO:0000259" key="2">
    <source>
        <dbReference type="Pfam" id="PF00149"/>
    </source>
</evidence>
<dbReference type="Pfam" id="PF09992">
    <property type="entry name" value="NAGPA"/>
    <property type="match status" value="1"/>
</dbReference>
<dbReference type="STRING" id="1391654.AKJ09_05689"/>
<dbReference type="PANTHER" id="PTHR45867:SF3">
    <property type="entry name" value="ACID PHOSPHATASE TYPE 7"/>
    <property type="match status" value="1"/>
</dbReference>
<dbReference type="SUPFAM" id="SSF56300">
    <property type="entry name" value="Metallo-dependent phosphatases"/>
    <property type="match status" value="1"/>
</dbReference>
<evidence type="ECO:0000313" key="6">
    <source>
        <dbReference type="Proteomes" id="UP000064967"/>
    </source>
</evidence>
<dbReference type="RefSeq" id="WP_205633804.1">
    <property type="nucleotide sequence ID" value="NZ_CP012333.1"/>
</dbReference>
<dbReference type="Gene3D" id="2.60.40.380">
    <property type="entry name" value="Purple acid phosphatase-like, N-terminal"/>
    <property type="match status" value="1"/>
</dbReference>
<accession>A0A0K1PZR4</accession>
<keyword evidence="1" id="KW-0732">Signal</keyword>
<feature type="domain" description="Purple acid phosphatase N-terminal" evidence="4">
    <location>
        <begin position="1144"/>
        <end position="1237"/>
    </location>
</feature>
<dbReference type="InterPro" id="IPR008963">
    <property type="entry name" value="Purple_acid_Pase-like_N"/>
</dbReference>
<dbReference type="Pfam" id="PF16656">
    <property type="entry name" value="Pur_ac_phosph_N"/>
    <property type="match status" value="1"/>
</dbReference>
<dbReference type="Gene3D" id="3.60.21.10">
    <property type="match status" value="1"/>
</dbReference>
<proteinExistence type="predicted"/>
<dbReference type="PANTHER" id="PTHR45867">
    <property type="entry name" value="PURPLE ACID PHOSPHATASE"/>
    <property type="match status" value="1"/>
</dbReference>